<accession>A0ABY8UWY3</accession>
<proteinExistence type="predicted"/>
<dbReference type="EMBL" id="CP126446">
    <property type="protein sequence ID" value="WIF96925.1"/>
    <property type="molecule type" value="Genomic_DNA"/>
</dbReference>
<dbReference type="RefSeq" id="WP_284526509.1">
    <property type="nucleotide sequence ID" value="NZ_CP126446.1"/>
</dbReference>
<protein>
    <submittedName>
        <fullName evidence="1">Uncharacterized protein</fullName>
    </submittedName>
</protein>
<reference evidence="1 2" key="1">
    <citation type="submission" date="2023-05" db="EMBL/GenBank/DDBJ databases">
        <title>Comparative genomics reveals the evidence of polycyclic aromatic hydrocarbons degradation in moderately halophilic genus Pontibacillus.</title>
        <authorList>
            <person name="Yang H."/>
            <person name="Qian Z."/>
        </authorList>
    </citation>
    <scope>NUCLEOTIDE SEQUENCE [LARGE SCALE GENOMIC DNA]</scope>
    <source>
        <strain evidence="2">HN14</strain>
    </source>
</reference>
<keyword evidence="2" id="KW-1185">Reference proteome</keyword>
<organism evidence="1 2">
    <name type="scientific">Pontibacillus chungwhensis</name>
    <dbReference type="NCBI Taxonomy" id="265426"/>
    <lineage>
        <taxon>Bacteria</taxon>
        <taxon>Bacillati</taxon>
        <taxon>Bacillota</taxon>
        <taxon>Bacilli</taxon>
        <taxon>Bacillales</taxon>
        <taxon>Bacillaceae</taxon>
        <taxon>Pontibacillus</taxon>
    </lineage>
</organism>
<sequence>MYKYTDGEVQVLYNLSSEDDRSITYEIRTDEGYSKIITQHYLKSQKDPY</sequence>
<gene>
    <name evidence="1" type="ORF">QNI29_14370</name>
</gene>
<dbReference type="Proteomes" id="UP001236652">
    <property type="component" value="Chromosome"/>
</dbReference>
<evidence type="ECO:0000313" key="2">
    <source>
        <dbReference type="Proteomes" id="UP001236652"/>
    </source>
</evidence>
<evidence type="ECO:0000313" key="1">
    <source>
        <dbReference type="EMBL" id="WIF96925.1"/>
    </source>
</evidence>
<name>A0ABY8UWY3_9BACI</name>